<gene>
    <name evidence="2" type="ORF">E1832_16000</name>
</gene>
<feature type="domain" description="N-acetyltransferase" evidence="1">
    <location>
        <begin position="6"/>
        <end position="159"/>
    </location>
</feature>
<dbReference type="RefSeq" id="WP_133360779.1">
    <property type="nucleotide sequence ID" value="NZ_SMUV01000071.1"/>
</dbReference>
<organism evidence="2 3">
    <name type="scientific">Antarcticimicrobium luteum</name>
    <dbReference type="NCBI Taxonomy" id="2547397"/>
    <lineage>
        <taxon>Bacteria</taxon>
        <taxon>Pseudomonadati</taxon>
        <taxon>Pseudomonadota</taxon>
        <taxon>Alphaproteobacteria</taxon>
        <taxon>Rhodobacterales</taxon>
        <taxon>Paracoccaceae</taxon>
        <taxon>Antarcticimicrobium</taxon>
    </lineage>
</organism>
<protein>
    <submittedName>
        <fullName evidence="2">N-acetyltransferase</fullName>
    </submittedName>
</protein>
<dbReference type="Proteomes" id="UP000295301">
    <property type="component" value="Unassembled WGS sequence"/>
</dbReference>
<dbReference type="InterPro" id="IPR000182">
    <property type="entry name" value="GNAT_dom"/>
</dbReference>
<dbReference type="CDD" id="cd04301">
    <property type="entry name" value="NAT_SF"/>
    <property type="match status" value="1"/>
</dbReference>
<keyword evidence="2" id="KW-0808">Transferase</keyword>
<dbReference type="OrthoDB" id="9797178at2"/>
<reference evidence="2 3" key="1">
    <citation type="submission" date="2019-03" db="EMBL/GenBank/DDBJ databases">
        <title>Ruegeria lutea sp. nov., a novel strain, isolated from marine sediment, the Masan Bay, South Korea.</title>
        <authorList>
            <person name="Kim J."/>
            <person name="Kim D.-Y."/>
            <person name="Lee S.-S."/>
        </authorList>
    </citation>
    <scope>NUCLEOTIDE SEQUENCE [LARGE SCALE GENOMIC DNA]</scope>
    <source>
        <strain evidence="2 3">318-1</strain>
    </source>
</reference>
<evidence type="ECO:0000313" key="3">
    <source>
        <dbReference type="Proteomes" id="UP000295301"/>
    </source>
</evidence>
<dbReference type="InterPro" id="IPR016181">
    <property type="entry name" value="Acyl_CoA_acyltransferase"/>
</dbReference>
<dbReference type="GO" id="GO:0016747">
    <property type="term" value="F:acyltransferase activity, transferring groups other than amino-acyl groups"/>
    <property type="evidence" value="ECO:0007669"/>
    <property type="project" value="InterPro"/>
</dbReference>
<evidence type="ECO:0000313" key="2">
    <source>
        <dbReference type="EMBL" id="TDK43780.1"/>
    </source>
</evidence>
<dbReference type="SUPFAM" id="SSF55729">
    <property type="entry name" value="Acyl-CoA N-acyltransferases (Nat)"/>
    <property type="match status" value="1"/>
</dbReference>
<dbReference type="AlphaFoldDB" id="A0A4R5UWV2"/>
<proteinExistence type="predicted"/>
<comment type="caution">
    <text evidence="2">The sequence shown here is derived from an EMBL/GenBank/DDBJ whole genome shotgun (WGS) entry which is preliminary data.</text>
</comment>
<dbReference type="Pfam" id="PF13508">
    <property type="entry name" value="Acetyltransf_7"/>
    <property type="match status" value="1"/>
</dbReference>
<keyword evidence="3" id="KW-1185">Reference proteome</keyword>
<dbReference type="PROSITE" id="PS51186">
    <property type="entry name" value="GNAT"/>
    <property type="match status" value="1"/>
</dbReference>
<name>A0A4R5UWV2_9RHOB</name>
<dbReference type="Gene3D" id="3.40.630.30">
    <property type="match status" value="1"/>
</dbReference>
<sequence length="185" mass="19410">MKRCPLSVRPARADDRDTLRALHCAGFGPEEGPVIADLVGALLDDPTAAPRLSLLAEHAGQPLGHILFTRATLAPDPGGTEARLLCPLAVRPDAQGTGVGGRLIRDGLARLRQAGAGLVFVLGHPGYYPRHGFRPCRAVAAPYPIPARHADAWMAQELTPGALESAAGSTLGCAAAIDRAEYWSE</sequence>
<evidence type="ECO:0000259" key="1">
    <source>
        <dbReference type="PROSITE" id="PS51186"/>
    </source>
</evidence>
<dbReference type="EMBL" id="SMUV01000071">
    <property type="protein sequence ID" value="TDK43780.1"/>
    <property type="molecule type" value="Genomic_DNA"/>
</dbReference>
<accession>A0A4R5UWV2</accession>